<evidence type="ECO:0000256" key="1">
    <source>
        <dbReference type="SAM" id="Phobius"/>
    </source>
</evidence>
<sequence length="87" mass="9704">MVQLYFREYTKTTNGWLNVFEVVIGAILWAMYHSLGATTPSEQFLHSCALVFTTNGLFFLMSSTMSITTALMLPRLFYVSAPSHGGS</sequence>
<organism evidence="2 3">
    <name type="scientific">Rhipicephalus sanguineus</name>
    <name type="common">Brown dog tick</name>
    <name type="synonym">Ixodes sanguineus</name>
    <dbReference type="NCBI Taxonomy" id="34632"/>
    <lineage>
        <taxon>Eukaryota</taxon>
        <taxon>Metazoa</taxon>
        <taxon>Ecdysozoa</taxon>
        <taxon>Arthropoda</taxon>
        <taxon>Chelicerata</taxon>
        <taxon>Arachnida</taxon>
        <taxon>Acari</taxon>
        <taxon>Parasitiformes</taxon>
        <taxon>Ixodida</taxon>
        <taxon>Ixodoidea</taxon>
        <taxon>Ixodidae</taxon>
        <taxon>Rhipicephalinae</taxon>
        <taxon>Rhipicephalus</taxon>
        <taxon>Rhipicephalus</taxon>
    </lineage>
</organism>
<accession>A0A9D4PTC1</accession>
<dbReference type="EMBL" id="JABSTV010001251">
    <property type="protein sequence ID" value="KAH7952156.1"/>
    <property type="molecule type" value="Genomic_DNA"/>
</dbReference>
<keyword evidence="1" id="KW-0812">Transmembrane</keyword>
<gene>
    <name evidence="2" type="ORF">HPB52_019530</name>
</gene>
<evidence type="ECO:0000313" key="2">
    <source>
        <dbReference type="EMBL" id="KAH7952156.1"/>
    </source>
</evidence>
<dbReference type="AlphaFoldDB" id="A0A9D4PTC1"/>
<keyword evidence="1" id="KW-0472">Membrane</keyword>
<proteinExistence type="predicted"/>
<reference evidence="2" key="2">
    <citation type="submission" date="2021-09" db="EMBL/GenBank/DDBJ databases">
        <authorList>
            <person name="Jia N."/>
            <person name="Wang J."/>
            <person name="Shi W."/>
            <person name="Du L."/>
            <person name="Sun Y."/>
            <person name="Zhan W."/>
            <person name="Jiang J."/>
            <person name="Wang Q."/>
            <person name="Zhang B."/>
            <person name="Ji P."/>
            <person name="Sakyi L.B."/>
            <person name="Cui X."/>
            <person name="Yuan T."/>
            <person name="Jiang B."/>
            <person name="Yang W."/>
            <person name="Lam T.T.-Y."/>
            <person name="Chang Q."/>
            <person name="Ding S."/>
            <person name="Wang X."/>
            <person name="Zhu J."/>
            <person name="Ruan X."/>
            <person name="Zhao L."/>
            <person name="Wei J."/>
            <person name="Que T."/>
            <person name="Du C."/>
            <person name="Cheng J."/>
            <person name="Dai P."/>
            <person name="Han X."/>
            <person name="Huang E."/>
            <person name="Gao Y."/>
            <person name="Liu J."/>
            <person name="Shao H."/>
            <person name="Ye R."/>
            <person name="Li L."/>
            <person name="Wei W."/>
            <person name="Wang X."/>
            <person name="Wang C."/>
            <person name="Huo Q."/>
            <person name="Li W."/>
            <person name="Guo W."/>
            <person name="Chen H."/>
            <person name="Chen S."/>
            <person name="Zhou L."/>
            <person name="Zhou L."/>
            <person name="Ni X."/>
            <person name="Tian J."/>
            <person name="Zhou Y."/>
            <person name="Sheng Y."/>
            <person name="Liu T."/>
            <person name="Pan Y."/>
            <person name="Xia L."/>
            <person name="Li J."/>
            <person name="Zhao F."/>
            <person name="Cao W."/>
        </authorList>
    </citation>
    <scope>NUCLEOTIDE SEQUENCE</scope>
    <source>
        <strain evidence="2">Rsan-2018</strain>
        <tissue evidence="2">Larvae</tissue>
    </source>
</reference>
<dbReference type="Proteomes" id="UP000821837">
    <property type="component" value="Chromosome 5"/>
</dbReference>
<protein>
    <submittedName>
        <fullName evidence="2">Uncharacterized protein</fullName>
    </submittedName>
</protein>
<name>A0A9D4PTC1_RHISA</name>
<keyword evidence="1" id="KW-1133">Transmembrane helix</keyword>
<reference evidence="2" key="1">
    <citation type="journal article" date="2020" name="Cell">
        <title>Large-Scale Comparative Analyses of Tick Genomes Elucidate Their Genetic Diversity and Vector Capacities.</title>
        <authorList>
            <consortium name="Tick Genome and Microbiome Consortium (TIGMIC)"/>
            <person name="Jia N."/>
            <person name="Wang J."/>
            <person name="Shi W."/>
            <person name="Du L."/>
            <person name="Sun Y."/>
            <person name="Zhan W."/>
            <person name="Jiang J.F."/>
            <person name="Wang Q."/>
            <person name="Zhang B."/>
            <person name="Ji P."/>
            <person name="Bell-Sakyi L."/>
            <person name="Cui X.M."/>
            <person name="Yuan T.T."/>
            <person name="Jiang B.G."/>
            <person name="Yang W.F."/>
            <person name="Lam T.T."/>
            <person name="Chang Q.C."/>
            <person name="Ding S.J."/>
            <person name="Wang X.J."/>
            <person name="Zhu J.G."/>
            <person name="Ruan X.D."/>
            <person name="Zhao L."/>
            <person name="Wei J.T."/>
            <person name="Ye R.Z."/>
            <person name="Que T.C."/>
            <person name="Du C.H."/>
            <person name="Zhou Y.H."/>
            <person name="Cheng J.X."/>
            <person name="Dai P.F."/>
            <person name="Guo W.B."/>
            <person name="Han X.H."/>
            <person name="Huang E.J."/>
            <person name="Li L.F."/>
            <person name="Wei W."/>
            <person name="Gao Y.C."/>
            <person name="Liu J.Z."/>
            <person name="Shao H.Z."/>
            <person name="Wang X."/>
            <person name="Wang C.C."/>
            <person name="Yang T.C."/>
            <person name="Huo Q.B."/>
            <person name="Li W."/>
            <person name="Chen H.Y."/>
            <person name="Chen S.E."/>
            <person name="Zhou L.G."/>
            <person name="Ni X.B."/>
            <person name="Tian J.H."/>
            <person name="Sheng Y."/>
            <person name="Liu T."/>
            <person name="Pan Y.S."/>
            <person name="Xia L.Y."/>
            <person name="Li J."/>
            <person name="Zhao F."/>
            <person name="Cao W.C."/>
        </authorList>
    </citation>
    <scope>NUCLEOTIDE SEQUENCE</scope>
    <source>
        <strain evidence="2">Rsan-2018</strain>
    </source>
</reference>
<evidence type="ECO:0000313" key="3">
    <source>
        <dbReference type="Proteomes" id="UP000821837"/>
    </source>
</evidence>
<dbReference type="VEuPathDB" id="VectorBase:RSAN_037792"/>
<comment type="caution">
    <text evidence="2">The sequence shown here is derived from an EMBL/GenBank/DDBJ whole genome shotgun (WGS) entry which is preliminary data.</text>
</comment>
<feature type="transmembrane region" description="Helical" evidence="1">
    <location>
        <begin position="12"/>
        <end position="32"/>
    </location>
</feature>
<feature type="transmembrane region" description="Helical" evidence="1">
    <location>
        <begin position="44"/>
        <end position="73"/>
    </location>
</feature>
<keyword evidence="3" id="KW-1185">Reference proteome</keyword>